<gene>
    <name evidence="3" type="ordered locus">DP0157</name>
</gene>
<evidence type="ECO:0000313" key="3">
    <source>
        <dbReference type="EMBL" id="CAG34886.1"/>
    </source>
</evidence>
<keyword evidence="1" id="KW-0472">Membrane</keyword>
<accession>Q6ARY9</accession>
<proteinExistence type="predicted"/>
<dbReference type="KEGG" id="dps:DP0157"/>
<dbReference type="RefSeq" id="WP_011187402.1">
    <property type="nucleotide sequence ID" value="NC_006138.1"/>
</dbReference>
<dbReference type="OrthoDB" id="9815598at2"/>
<dbReference type="STRING" id="177439.DP0157"/>
<evidence type="ECO:0000256" key="1">
    <source>
        <dbReference type="SAM" id="Phobius"/>
    </source>
</evidence>
<reference evidence="4" key="1">
    <citation type="journal article" date="2004" name="Environ. Microbiol.">
        <title>The genome of Desulfotalea psychrophila, a sulfate-reducing bacterium from permanently cold Arctic sediments.</title>
        <authorList>
            <person name="Rabus R."/>
            <person name="Ruepp A."/>
            <person name="Frickey T."/>
            <person name="Rattei T."/>
            <person name="Fartmann B."/>
            <person name="Stark M."/>
            <person name="Bauer M."/>
            <person name="Zibat A."/>
            <person name="Lombardot T."/>
            <person name="Becker I."/>
            <person name="Amann J."/>
            <person name="Gellner K."/>
            <person name="Teeling H."/>
            <person name="Leuschner W.D."/>
            <person name="Gloeckner F.-O."/>
            <person name="Lupas A.N."/>
            <person name="Amann R."/>
            <person name="Klenk H.-P."/>
        </authorList>
    </citation>
    <scope>NUCLEOTIDE SEQUENCE [LARGE SCALE GENOMIC DNA]</scope>
    <source>
        <strain evidence="4">DSM 12343 / LSv54</strain>
    </source>
</reference>
<dbReference type="AlphaFoldDB" id="Q6ARY9"/>
<feature type="signal peptide" evidence="2">
    <location>
        <begin position="1"/>
        <end position="29"/>
    </location>
</feature>
<feature type="transmembrane region" description="Helical" evidence="1">
    <location>
        <begin position="135"/>
        <end position="154"/>
    </location>
</feature>
<keyword evidence="1" id="KW-1133">Transmembrane helix</keyword>
<sequence length="162" mass="18033">MRVKIYPSLVALSLLLMAMTLSSPTASCAHGTGYRIVDNDDTVTMEFYYSTGSLMPYAEVLIFSPTDKESEYQNGRTDRRGRFAFRPNSPGEWQIKVYDGRGHKVNGKCSVTRADETDSPLILKSTSAKTVPKRWGVILGISLIFNLCGAIALFNKKRQKKA</sequence>
<evidence type="ECO:0000313" key="4">
    <source>
        <dbReference type="Proteomes" id="UP000000602"/>
    </source>
</evidence>
<feature type="chain" id="PRO_5004270535" evidence="2">
    <location>
        <begin position="30"/>
        <end position="162"/>
    </location>
</feature>
<keyword evidence="4" id="KW-1185">Reference proteome</keyword>
<dbReference type="HOGENOM" id="CLU_105325_1_1_7"/>
<name>Q6ARY9_DESPS</name>
<keyword evidence="2" id="KW-0732">Signal</keyword>
<dbReference type="Proteomes" id="UP000000602">
    <property type="component" value="Chromosome"/>
</dbReference>
<protein>
    <submittedName>
        <fullName evidence="3">Uncharacterized protein</fullName>
    </submittedName>
</protein>
<dbReference type="SUPFAM" id="SSF49478">
    <property type="entry name" value="Cna protein B-type domain"/>
    <property type="match status" value="1"/>
</dbReference>
<organism evidence="3 4">
    <name type="scientific">Desulfotalea psychrophila (strain LSv54 / DSM 12343)</name>
    <dbReference type="NCBI Taxonomy" id="177439"/>
    <lineage>
        <taxon>Bacteria</taxon>
        <taxon>Pseudomonadati</taxon>
        <taxon>Thermodesulfobacteriota</taxon>
        <taxon>Desulfobulbia</taxon>
        <taxon>Desulfobulbales</taxon>
        <taxon>Desulfocapsaceae</taxon>
        <taxon>Desulfotalea</taxon>
    </lineage>
</organism>
<dbReference type="EMBL" id="CR522870">
    <property type="protein sequence ID" value="CAG34886.1"/>
    <property type="molecule type" value="Genomic_DNA"/>
</dbReference>
<keyword evidence="1" id="KW-0812">Transmembrane</keyword>
<evidence type="ECO:0000256" key="2">
    <source>
        <dbReference type="SAM" id="SignalP"/>
    </source>
</evidence>
<dbReference type="eggNOG" id="COG5266">
    <property type="taxonomic scope" value="Bacteria"/>
</dbReference>